<evidence type="ECO:0000256" key="1">
    <source>
        <dbReference type="ARBA" id="ARBA00022801"/>
    </source>
</evidence>
<dbReference type="GO" id="GO:0005975">
    <property type="term" value="P:carbohydrate metabolic process"/>
    <property type="evidence" value="ECO:0007669"/>
    <property type="project" value="InterPro"/>
</dbReference>
<dbReference type="GO" id="GO:0016798">
    <property type="term" value="F:hydrolase activity, acting on glycosyl bonds"/>
    <property type="evidence" value="ECO:0007669"/>
    <property type="project" value="UniProtKB-KW"/>
</dbReference>
<keyword evidence="2 5" id="KW-0326">Glycosidase</keyword>
<dbReference type="PANTHER" id="PTHR10357">
    <property type="entry name" value="ALPHA-AMYLASE FAMILY MEMBER"/>
    <property type="match status" value="1"/>
</dbReference>
<organism evidence="5 6">
    <name type="scientific">Neolewinella xylanilytica</name>
    <dbReference type="NCBI Taxonomy" id="1514080"/>
    <lineage>
        <taxon>Bacteria</taxon>
        <taxon>Pseudomonadati</taxon>
        <taxon>Bacteroidota</taxon>
        <taxon>Saprospiria</taxon>
        <taxon>Saprospirales</taxon>
        <taxon>Lewinellaceae</taxon>
        <taxon>Neolewinella</taxon>
    </lineage>
</organism>
<dbReference type="PANTHER" id="PTHR10357:SF210">
    <property type="entry name" value="MALTODEXTRIN GLUCOSIDASE"/>
    <property type="match status" value="1"/>
</dbReference>
<dbReference type="InterPro" id="IPR006047">
    <property type="entry name" value="GH13_cat_dom"/>
</dbReference>
<keyword evidence="1" id="KW-0378">Hydrolase</keyword>
<dbReference type="Gene3D" id="2.60.40.10">
    <property type="entry name" value="Immunoglobulins"/>
    <property type="match status" value="1"/>
</dbReference>
<dbReference type="InterPro" id="IPR013783">
    <property type="entry name" value="Ig-like_fold"/>
</dbReference>
<accession>A0A2S6I9W5</accession>
<dbReference type="AlphaFoldDB" id="A0A2S6I9W5"/>
<dbReference type="RefSeq" id="WP_104418849.1">
    <property type="nucleotide sequence ID" value="NZ_PTJC01000005.1"/>
</dbReference>
<dbReference type="Pfam" id="PF00128">
    <property type="entry name" value="Alpha-amylase"/>
    <property type="match status" value="1"/>
</dbReference>
<name>A0A2S6I9W5_9BACT</name>
<evidence type="ECO:0000256" key="3">
    <source>
        <dbReference type="SAM" id="SignalP"/>
    </source>
</evidence>
<proteinExistence type="predicted"/>
<dbReference type="EMBL" id="PTJC01000005">
    <property type="protein sequence ID" value="PPK88294.1"/>
    <property type="molecule type" value="Genomic_DNA"/>
</dbReference>
<dbReference type="InterPro" id="IPR019492">
    <property type="entry name" value="Cyclo-malto-dextrinase_C"/>
</dbReference>
<feature type="signal peptide" evidence="3">
    <location>
        <begin position="1"/>
        <end position="20"/>
    </location>
</feature>
<dbReference type="InterPro" id="IPR013780">
    <property type="entry name" value="Glyco_hydro_b"/>
</dbReference>
<evidence type="ECO:0000259" key="4">
    <source>
        <dbReference type="SMART" id="SM00642"/>
    </source>
</evidence>
<dbReference type="InterPro" id="IPR017853">
    <property type="entry name" value="GH"/>
</dbReference>
<dbReference type="Proteomes" id="UP000237662">
    <property type="component" value="Unassembled WGS sequence"/>
</dbReference>
<dbReference type="InterPro" id="IPR015171">
    <property type="entry name" value="Cyc-maltodext_N"/>
</dbReference>
<dbReference type="SUPFAM" id="SSF51011">
    <property type="entry name" value="Glycosyl hydrolase domain"/>
    <property type="match status" value="1"/>
</dbReference>
<dbReference type="SUPFAM" id="SSF51445">
    <property type="entry name" value="(Trans)glycosidases"/>
    <property type="match status" value="1"/>
</dbReference>
<gene>
    <name evidence="5" type="ORF">CLV84_1259</name>
</gene>
<comment type="caution">
    <text evidence="5">The sequence shown here is derived from an EMBL/GenBank/DDBJ whole genome shotgun (WGS) entry which is preliminary data.</text>
</comment>
<evidence type="ECO:0000313" key="6">
    <source>
        <dbReference type="Proteomes" id="UP000237662"/>
    </source>
</evidence>
<dbReference type="Gene3D" id="2.60.40.1180">
    <property type="entry name" value="Golgi alpha-mannosidase II"/>
    <property type="match status" value="1"/>
</dbReference>
<dbReference type="OrthoDB" id="9806009at2"/>
<dbReference type="SMART" id="SM00642">
    <property type="entry name" value="Aamy"/>
    <property type="match status" value="1"/>
</dbReference>
<dbReference type="Pfam" id="PF10438">
    <property type="entry name" value="Cyc-maltodext_C"/>
    <property type="match status" value="1"/>
</dbReference>
<dbReference type="Gene3D" id="3.20.20.80">
    <property type="entry name" value="Glycosidases"/>
    <property type="match status" value="1"/>
</dbReference>
<dbReference type="CDD" id="cd11340">
    <property type="entry name" value="AmyAc_bac_CMD_like_3"/>
    <property type="match status" value="1"/>
</dbReference>
<feature type="chain" id="PRO_5015689332" evidence="3">
    <location>
        <begin position="21"/>
        <end position="615"/>
    </location>
</feature>
<reference evidence="5 6" key="1">
    <citation type="submission" date="2018-02" db="EMBL/GenBank/DDBJ databases">
        <title>Genomic Encyclopedia of Archaeal and Bacterial Type Strains, Phase II (KMG-II): from individual species to whole genera.</title>
        <authorList>
            <person name="Goeker M."/>
        </authorList>
    </citation>
    <scope>NUCLEOTIDE SEQUENCE [LARGE SCALE GENOMIC DNA]</scope>
    <source>
        <strain evidence="5 6">DSM 29526</strain>
    </source>
</reference>
<keyword evidence="6" id="KW-1185">Reference proteome</keyword>
<dbReference type="Pfam" id="PF09087">
    <property type="entry name" value="Cyc-maltodext_N"/>
    <property type="match status" value="1"/>
</dbReference>
<dbReference type="InterPro" id="IPR014756">
    <property type="entry name" value="Ig_E-set"/>
</dbReference>
<evidence type="ECO:0000313" key="5">
    <source>
        <dbReference type="EMBL" id="PPK88294.1"/>
    </source>
</evidence>
<feature type="domain" description="Glycosyl hydrolase family 13 catalytic" evidence="4">
    <location>
        <begin position="128"/>
        <end position="527"/>
    </location>
</feature>
<sequence length="615" mass="68627">MHLTRHLLPIALLLAASLSAQDLRVEPPNWWTGMHDTTLQLLVHGAEVGALQVEVEAEGVAVTATHSADSPNYLFVDLAISPNAPAREIELRFTRNGRLVQSHAYPIQARARDPESFAGFTSADAIYLITPDRFANAVPENDSVAGMREGLVDRTAGFARHGGDLRGITDRLDYVADMGFTAVWPSPVLENDMPGWSYHGYAITDYYAVDPRFGTLKDYIDLAEAARERGIKLIMDQVVNHCGSGHWWMEDLPFSDWLNFQDNPEVTNHRRTVHQDPYAAEVDHELMIGGWFVPTMPDLNQRNPFLARYLIQHSIWWVETLGLGGVRQDTYPYPDADFLTEWSCRIMNEYPDFSIVGEEWSYEPAIVAYWQRGKENSDGYRSCLPSVMDFPQQAALIAALQEEEGWDRGLIKLYEALAMDFLYADPLSVMVFAENHDMDRLATQLDGDVAAIKMALTYLATVRGIPQFYYGSEVLLNNDGAPGDHGVIRADMPGGWADDAVSAFSGSGLSAEQREVQAYLRQLLRWRKDQAVIARGRTLHFAPQDGVYVYGRLDDDGGRVAVILNKNTSEVTLPLDRYRELFGSATTGETLDGEVHQLSGGLTVPARAATVLILR</sequence>
<protein>
    <submittedName>
        <fullName evidence="5">Glycosidase</fullName>
    </submittedName>
</protein>
<dbReference type="SUPFAM" id="SSF81296">
    <property type="entry name" value="E set domains"/>
    <property type="match status" value="1"/>
</dbReference>
<keyword evidence="3" id="KW-0732">Signal</keyword>
<evidence type="ECO:0000256" key="2">
    <source>
        <dbReference type="ARBA" id="ARBA00023295"/>
    </source>
</evidence>